<reference evidence="1" key="1">
    <citation type="journal article" date="2008" name="BMC Genomics">
        <title>A conifer genomics resource of 200,000 spruce (Picea spp.) ESTs and 6,464 high-quality, sequence-finished full-length cDNAs for Sitka spruce (Picea sitchensis).</title>
        <authorList>
            <person name="Ralph S.G."/>
            <person name="Chun H.J."/>
            <person name="Kolosova N."/>
            <person name="Cooper D."/>
            <person name="Oddy C."/>
            <person name="Ritland C.E."/>
            <person name="Kirkpatrick R."/>
            <person name="Moore R."/>
            <person name="Barber S."/>
            <person name="Holt R.A."/>
            <person name="Jones S.J."/>
            <person name="Marra M.A."/>
            <person name="Douglas C.J."/>
            <person name="Ritland K."/>
            <person name="Bohlmann J."/>
        </authorList>
    </citation>
    <scope>NUCLEOTIDE SEQUENCE</scope>
    <source>
        <tissue evidence="1">Bark</tissue>
    </source>
</reference>
<dbReference type="EMBL" id="EF082157">
    <property type="protein sequence ID" value="ABK21532.1"/>
    <property type="molecule type" value="mRNA"/>
</dbReference>
<sequence>MGMAFHWDFNCGNLFSCDLSSKGKNVQMLLQGQSFLRSRMSTFLV</sequence>
<proteinExistence type="evidence at transcript level"/>
<evidence type="ECO:0000313" key="1">
    <source>
        <dbReference type="EMBL" id="ABK21532.1"/>
    </source>
</evidence>
<dbReference type="AlphaFoldDB" id="A9NLM1"/>
<name>A9NLM1_PICSI</name>
<organism evidence="1">
    <name type="scientific">Picea sitchensis</name>
    <name type="common">Sitka spruce</name>
    <name type="synonym">Pinus sitchensis</name>
    <dbReference type="NCBI Taxonomy" id="3332"/>
    <lineage>
        <taxon>Eukaryota</taxon>
        <taxon>Viridiplantae</taxon>
        <taxon>Streptophyta</taxon>
        <taxon>Embryophyta</taxon>
        <taxon>Tracheophyta</taxon>
        <taxon>Spermatophyta</taxon>
        <taxon>Pinopsida</taxon>
        <taxon>Pinidae</taxon>
        <taxon>Conifers I</taxon>
        <taxon>Pinales</taxon>
        <taxon>Pinaceae</taxon>
        <taxon>Picea</taxon>
    </lineage>
</organism>
<accession>A9NLM1</accession>
<protein>
    <submittedName>
        <fullName evidence="1">Uncharacterized protein</fullName>
    </submittedName>
</protein>